<reference evidence="1 2" key="2">
    <citation type="submission" date="2018-11" db="EMBL/GenBank/DDBJ databases">
        <authorList>
            <consortium name="Pathogen Informatics"/>
        </authorList>
    </citation>
    <scope>NUCLEOTIDE SEQUENCE [LARGE SCALE GENOMIC DNA]</scope>
</reference>
<proteinExistence type="predicted"/>
<reference evidence="3" key="1">
    <citation type="submission" date="2017-02" db="UniProtKB">
        <authorList>
            <consortium name="WormBaseParasite"/>
        </authorList>
    </citation>
    <scope>IDENTIFICATION</scope>
</reference>
<organism evidence="3">
    <name type="scientific">Hydatigena taeniaeformis</name>
    <name type="common">Feline tapeworm</name>
    <name type="synonym">Taenia taeniaeformis</name>
    <dbReference type="NCBI Taxonomy" id="6205"/>
    <lineage>
        <taxon>Eukaryota</taxon>
        <taxon>Metazoa</taxon>
        <taxon>Spiralia</taxon>
        <taxon>Lophotrochozoa</taxon>
        <taxon>Platyhelminthes</taxon>
        <taxon>Cestoda</taxon>
        <taxon>Eucestoda</taxon>
        <taxon>Cyclophyllidea</taxon>
        <taxon>Taeniidae</taxon>
        <taxon>Hydatigera</taxon>
    </lineage>
</organism>
<accession>A0A0R3WJ87</accession>
<sequence>MVDQCRADHMTPLEVTFVRPDLALRICQFLDAPDLINACSAIQPWRWILTTRQSYDIMVKYISQKKWLDKQLSYLLFSKCAKSAWKSAALAVLYYHENKKPIYEWLHSPDDVYTFTSTRCCLVPHLDTLRNNGDVGRLKRFRAIYFTVLEDYSLRDTSLAIDFIETQDLNFTTLATGMDGRIRYTTIPTHLFCNSLRRYHYFIYVTELGATFNDDLIDLLGCILPHQVLIIAVLLDRLGSTFDEMNALSKLAESFGRYDESPLSTTSVNWRILLVRCISYVYLNVDELLQLADCDTESSDFSDDYSSDEIILRASD</sequence>
<evidence type="ECO:0000313" key="2">
    <source>
        <dbReference type="Proteomes" id="UP000274429"/>
    </source>
</evidence>
<evidence type="ECO:0000313" key="1">
    <source>
        <dbReference type="EMBL" id="VDM16899.1"/>
    </source>
</evidence>
<name>A0A0R3WJ87_HYDTA</name>
<dbReference type="OrthoDB" id="6279036at2759"/>
<protein>
    <submittedName>
        <fullName evidence="3">F-box domain-containing protein</fullName>
    </submittedName>
</protein>
<evidence type="ECO:0000313" key="3">
    <source>
        <dbReference type="WBParaSite" id="TTAC_0000072301-mRNA-1"/>
    </source>
</evidence>
<dbReference type="Proteomes" id="UP000274429">
    <property type="component" value="Unassembled WGS sequence"/>
</dbReference>
<keyword evidence="2" id="KW-1185">Reference proteome</keyword>
<gene>
    <name evidence="1" type="ORF">TTAC_LOCUS724</name>
</gene>
<dbReference type="WBParaSite" id="TTAC_0000072301-mRNA-1">
    <property type="protein sequence ID" value="TTAC_0000072301-mRNA-1"/>
    <property type="gene ID" value="TTAC_0000072301"/>
</dbReference>
<dbReference type="EMBL" id="UYWX01000084">
    <property type="protein sequence ID" value="VDM16899.1"/>
    <property type="molecule type" value="Genomic_DNA"/>
</dbReference>
<dbReference type="AlphaFoldDB" id="A0A0R3WJ87"/>